<evidence type="ECO:0000313" key="3">
    <source>
        <dbReference type="EMBL" id="HJA71351.1"/>
    </source>
</evidence>
<dbReference type="Gene3D" id="3.40.50.720">
    <property type="entry name" value="NAD(P)-binding Rossmann-like Domain"/>
    <property type="match status" value="1"/>
</dbReference>
<dbReference type="InterPro" id="IPR036291">
    <property type="entry name" value="NAD(P)-bd_dom_sf"/>
</dbReference>
<comment type="similarity">
    <text evidence="1">Belongs to the short-chain dehydrogenases/reductases (SDR) family.</text>
</comment>
<name>A0A9D2KPU1_9FIRM</name>
<reference evidence="3" key="2">
    <citation type="submission" date="2021-04" db="EMBL/GenBank/DDBJ databases">
        <authorList>
            <person name="Gilroy R."/>
        </authorList>
    </citation>
    <scope>NUCLEOTIDE SEQUENCE</scope>
    <source>
        <strain evidence="3">CHK178-16964</strain>
    </source>
</reference>
<evidence type="ECO:0000256" key="1">
    <source>
        <dbReference type="ARBA" id="ARBA00006484"/>
    </source>
</evidence>
<dbReference type="GO" id="GO:0016491">
    <property type="term" value="F:oxidoreductase activity"/>
    <property type="evidence" value="ECO:0007669"/>
    <property type="project" value="UniProtKB-KW"/>
</dbReference>
<proteinExistence type="inferred from homology"/>
<accession>A0A9D2KPU1</accession>
<gene>
    <name evidence="3" type="ORF">IAA07_07180</name>
</gene>
<comment type="caution">
    <text evidence="3">The sequence shown here is derived from an EMBL/GenBank/DDBJ whole genome shotgun (WGS) entry which is preliminary data.</text>
</comment>
<sequence>MKKTAIITGASSGLGRAMVFELADRFGPIEEIWVIARRSERLEDLDGQITAKIRKFPMDITDKSSWKILKKALEEEKPDVKFLINAAGYGKLGHSQEISLEDETGMIGLNCMALTAVTHIVLPFMSRHSRILQFASAAAFLPQPGFAVYAATKSYVLSYSVALNEELKGRDIVVTAVCPGPVNTEFFDIAETTGKTPFYKKIFMADPKKVVRKAVTDSAAGRTVSIYGIPMKAFFLLCRALPHRLILRIMTAIQGE</sequence>
<dbReference type="PRINTS" id="PR00081">
    <property type="entry name" value="GDHRDH"/>
</dbReference>
<dbReference type="Pfam" id="PF00106">
    <property type="entry name" value="adh_short"/>
    <property type="match status" value="1"/>
</dbReference>
<dbReference type="AlphaFoldDB" id="A0A9D2KPU1"/>
<dbReference type="PANTHER" id="PTHR42901:SF1">
    <property type="entry name" value="ALCOHOL DEHYDROGENASE"/>
    <property type="match status" value="1"/>
</dbReference>
<evidence type="ECO:0000313" key="4">
    <source>
        <dbReference type="Proteomes" id="UP000823900"/>
    </source>
</evidence>
<reference evidence="3" key="1">
    <citation type="journal article" date="2021" name="PeerJ">
        <title>Extensive microbial diversity within the chicken gut microbiome revealed by metagenomics and culture.</title>
        <authorList>
            <person name="Gilroy R."/>
            <person name="Ravi A."/>
            <person name="Getino M."/>
            <person name="Pursley I."/>
            <person name="Horton D.L."/>
            <person name="Alikhan N.F."/>
            <person name="Baker D."/>
            <person name="Gharbi K."/>
            <person name="Hall N."/>
            <person name="Watson M."/>
            <person name="Adriaenssens E.M."/>
            <person name="Foster-Nyarko E."/>
            <person name="Jarju S."/>
            <person name="Secka A."/>
            <person name="Antonio M."/>
            <person name="Oren A."/>
            <person name="Chaudhuri R.R."/>
            <person name="La Ragione R."/>
            <person name="Hildebrand F."/>
            <person name="Pallen M.J."/>
        </authorList>
    </citation>
    <scope>NUCLEOTIDE SEQUENCE</scope>
    <source>
        <strain evidence="3">CHK178-16964</strain>
    </source>
</reference>
<dbReference type="Proteomes" id="UP000823900">
    <property type="component" value="Unassembled WGS sequence"/>
</dbReference>
<keyword evidence="2" id="KW-0560">Oxidoreductase</keyword>
<dbReference type="SUPFAM" id="SSF51735">
    <property type="entry name" value="NAD(P)-binding Rossmann-fold domains"/>
    <property type="match status" value="1"/>
</dbReference>
<protein>
    <submittedName>
        <fullName evidence="3">SDR family NAD(P)-dependent oxidoreductase</fullName>
    </submittedName>
</protein>
<dbReference type="InterPro" id="IPR002347">
    <property type="entry name" value="SDR_fam"/>
</dbReference>
<organism evidence="3 4">
    <name type="scientific">Candidatus Lachnoclostridium stercoravium</name>
    <dbReference type="NCBI Taxonomy" id="2838633"/>
    <lineage>
        <taxon>Bacteria</taxon>
        <taxon>Bacillati</taxon>
        <taxon>Bacillota</taxon>
        <taxon>Clostridia</taxon>
        <taxon>Lachnospirales</taxon>
        <taxon>Lachnospiraceae</taxon>
    </lineage>
</organism>
<evidence type="ECO:0000256" key="2">
    <source>
        <dbReference type="ARBA" id="ARBA00023002"/>
    </source>
</evidence>
<dbReference type="EMBL" id="DWZA01000062">
    <property type="protein sequence ID" value="HJA71351.1"/>
    <property type="molecule type" value="Genomic_DNA"/>
</dbReference>
<dbReference type="PANTHER" id="PTHR42901">
    <property type="entry name" value="ALCOHOL DEHYDROGENASE"/>
    <property type="match status" value="1"/>
</dbReference>